<dbReference type="Proteomes" id="UP000565715">
    <property type="component" value="Unassembled WGS sequence"/>
</dbReference>
<keyword evidence="3" id="KW-1185">Reference proteome</keyword>
<protein>
    <recommendedName>
        <fullName evidence="4">Ig-like domain-containing protein</fullName>
    </recommendedName>
</protein>
<gene>
    <name evidence="2" type="ORF">HGA13_18300</name>
</gene>
<sequence length="144" mass="15273">MRPAARFQHVGPRLLGAIVGATALFFAAAPAAALAGTLNWVQADNGPNPQVELHSYCSAPGQVGHLADGTTVYCSPVSGSDTFAWSYYTEPMPMDPNSIDYNCDSASCTYPDGSQVPIEQRCGMQCGEPPTPGDVQNHLNNSRR</sequence>
<comment type="caution">
    <text evidence="2">The sequence shown here is derived from an EMBL/GenBank/DDBJ whole genome shotgun (WGS) entry which is preliminary data.</text>
</comment>
<accession>A0A846XFX2</accession>
<dbReference type="AlphaFoldDB" id="A0A846XFX2"/>
<dbReference type="EMBL" id="JAAXOO010000004">
    <property type="protein sequence ID" value="NKY35008.1"/>
    <property type="molecule type" value="Genomic_DNA"/>
</dbReference>
<reference evidence="2 3" key="1">
    <citation type="submission" date="2020-04" db="EMBL/GenBank/DDBJ databases">
        <title>MicrobeNet Type strains.</title>
        <authorList>
            <person name="Nicholson A.C."/>
        </authorList>
    </citation>
    <scope>NUCLEOTIDE SEQUENCE [LARGE SCALE GENOMIC DNA]</scope>
    <source>
        <strain evidence="2 3">DSM 45078</strain>
    </source>
</reference>
<organism evidence="2 3">
    <name type="scientific">Nocardia speluncae</name>
    <dbReference type="NCBI Taxonomy" id="419477"/>
    <lineage>
        <taxon>Bacteria</taxon>
        <taxon>Bacillati</taxon>
        <taxon>Actinomycetota</taxon>
        <taxon>Actinomycetes</taxon>
        <taxon>Mycobacteriales</taxon>
        <taxon>Nocardiaceae</taxon>
        <taxon>Nocardia</taxon>
    </lineage>
</organism>
<keyword evidence="1" id="KW-0732">Signal</keyword>
<evidence type="ECO:0000256" key="1">
    <source>
        <dbReference type="SAM" id="SignalP"/>
    </source>
</evidence>
<evidence type="ECO:0000313" key="2">
    <source>
        <dbReference type="EMBL" id="NKY35008.1"/>
    </source>
</evidence>
<dbReference type="RefSeq" id="WP_068043678.1">
    <property type="nucleotide sequence ID" value="NZ_JAAXOO010000004.1"/>
</dbReference>
<feature type="chain" id="PRO_5038427204" description="Ig-like domain-containing protein" evidence="1">
    <location>
        <begin position="36"/>
        <end position="144"/>
    </location>
</feature>
<proteinExistence type="predicted"/>
<evidence type="ECO:0008006" key="4">
    <source>
        <dbReference type="Google" id="ProtNLM"/>
    </source>
</evidence>
<name>A0A846XFX2_9NOCA</name>
<evidence type="ECO:0000313" key="3">
    <source>
        <dbReference type="Proteomes" id="UP000565715"/>
    </source>
</evidence>
<feature type="signal peptide" evidence="1">
    <location>
        <begin position="1"/>
        <end position="35"/>
    </location>
</feature>